<proteinExistence type="predicted"/>
<accession>A0A7C2ZNS2</accession>
<organism evidence="1">
    <name type="scientific">Ignisphaera aggregans</name>
    <dbReference type="NCBI Taxonomy" id="334771"/>
    <lineage>
        <taxon>Archaea</taxon>
        <taxon>Thermoproteota</taxon>
        <taxon>Thermoprotei</taxon>
        <taxon>Desulfurococcales</taxon>
        <taxon>Desulfurococcaceae</taxon>
        <taxon>Ignisphaera</taxon>
    </lineage>
</organism>
<comment type="caution">
    <text evidence="1">The sequence shown here is derived from an EMBL/GenBank/DDBJ whole genome shotgun (WGS) entry which is preliminary data.</text>
</comment>
<gene>
    <name evidence="1" type="ORF">ENO77_01410</name>
</gene>
<dbReference type="EMBL" id="DSGT01000003">
    <property type="protein sequence ID" value="HEW52818.1"/>
    <property type="molecule type" value="Genomic_DNA"/>
</dbReference>
<reference evidence="1" key="1">
    <citation type="journal article" date="2020" name="mSystems">
        <title>Genome- and Community-Level Interaction Insights into Carbon Utilization and Element Cycling Functions of Hydrothermarchaeota in Hydrothermal Sediment.</title>
        <authorList>
            <person name="Zhou Z."/>
            <person name="Liu Y."/>
            <person name="Xu W."/>
            <person name="Pan J."/>
            <person name="Luo Z.H."/>
            <person name="Li M."/>
        </authorList>
    </citation>
    <scope>NUCLEOTIDE SEQUENCE [LARGE SCALE GENOMIC DNA]</scope>
    <source>
        <strain evidence="1">SpSt-16</strain>
    </source>
</reference>
<protein>
    <submittedName>
        <fullName evidence="1">Uncharacterized protein</fullName>
    </submittedName>
</protein>
<sequence>MELMLLLLISAMFMVSAVVTMALSSKIRAGIYHNTENENRSQHLETGLSSISSGYAYTVDVGDSMVIVVVMDKKNITNSFVETQPTPMPIKVIGADVAETPY</sequence>
<dbReference type="AlphaFoldDB" id="A0A7C2ZNS2"/>
<evidence type="ECO:0000313" key="1">
    <source>
        <dbReference type="EMBL" id="HEW52818.1"/>
    </source>
</evidence>
<name>A0A7C2ZNS2_9CREN</name>